<keyword evidence="2" id="KW-1185">Reference proteome</keyword>
<evidence type="ECO:0000313" key="2">
    <source>
        <dbReference type="Proteomes" id="UP000682403"/>
    </source>
</evidence>
<protein>
    <submittedName>
        <fullName evidence="1">Uncharacterized protein</fullName>
    </submittedName>
</protein>
<dbReference type="RefSeq" id="WP_197491623.1">
    <property type="nucleotide sequence ID" value="NZ_JAGVRK010000001.1"/>
</dbReference>
<reference evidence="1 2" key="1">
    <citation type="submission" date="2021-04" db="EMBL/GenBank/DDBJ databases">
        <title>Metabacillus sp. strain KIGAM252 whole genome sequence.</title>
        <authorList>
            <person name="Seo M.-J."/>
            <person name="Cho E.-S."/>
            <person name="Hwang C.Y."/>
            <person name="Yoon D.J."/>
        </authorList>
    </citation>
    <scope>NUCLEOTIDE SEQUENCE [LARGE SCALE GENOMIC DNA]</scope>
    <source>
        <strain evidence="1 2">KIGAM252</strain>
    </source>
</reference>
<dbReference type="Proteomes" id="UP000682403">
    <property type="component" value="Unassembled WGS sequence"/>
</dbReference>
<gene>
    <name evidence="1" type="ORF">J9317_15825</name>
</gene>
<proteinExistence type="predicted"/>
<evidence type="ECO:0000313" key="1">
    <source>
        <dbReference type="EMBL" id="MBS2970215.1"/>
    </source>
</evidence>
<name>A0ABS5LHJ6_9BACI</name>
<accession>A0ABS5LHJ6</accession>
<organism evidence="1 2">
    <name type="scientific">Metabacillus flavus</name>
    <dbReference type="NCBI Taxonomy" id="2823519"/>
    <lineage>
        <taxon>Bacteria</taxon>
        <taxon>Bacillati</taxon>
        <taxon>Bacillota</taxon>
        <taxon>Bacilli</taxon>
        <taxon>Bacillales</taxon>
        <taxon>Bacillaceae</taxon>
        <taxon>Metabacillus</taxon>
    </lineage>
</organism>
<sequence>MKNSNNLFHSGERAIIKKTKEPVTIAKCQYVKHMKKFSYIVNENPSTFYFEEELQKPE</sequence>
<comment type="caution">
    <text evidence="1">The sequence shown here is derived from an EMBL/GenBank/DDBJ whole genome shotgun (WGS) entry which is preliminary data.</text>
</comment>
<dbReference type="EMBL" id="JAGVRK010000001">
    <property type="protein sequence ID" value="MBS2970215.1"/>
    <property type="molecule type" value="Genomic_DNA"/>
</dbReference>